<dbReference type="GO" id="GO:0005737">
    <property type="term" value="C:cytoplasm"/>
    <property type="evidence" value="ECO:0007669"/>
    <property type="project" value="TreeGrafter"/>
</dbReference>
<evidence type="ECO:0000256" key="1">
    <source>
        <dbReference type="ARBA" id="ARBA00004245"/>
    </source>
</evidence>
<keyword evidence="2" id="KW-0963">Cytoplasm</keyword>
<proteinExistence type="predicted"/>
<dbReference type="PANTHER" id="PTHR23065:SF7">
    <property type="entry name" value="NOSTRIN, ISOFORM H"/>
    <property type="match status" value="1"/>
</dbReference>
<keyword evidence="5" id="KW-0175">Coiled coil</keyword>
<keyword evidence="4" id="KW-0206">Cytoskeleton</keyword>
<evidence type="ECO:0000256" key="4">
    <source>
        <dbReference type="ARBA" id="ARBA00023212"/>
    </source>
</evidence>
<dbReference type="EMBL" id="WNYA01000008">
    <property type="protein sequence ID" value="KAG8559744.1"/>
    <property type="molecule type" value="Genomic_DNA"/>
</dbReference>
<keyword evidence="3" id="KW-0597">Phosphoprotein</keyword>
<protein>
    <recommendedName>
        <fullName evidence="6">F-BAR domain-containing protein</fullName>
    </recommendedName>
</protein>
<accession>A0AAV7ADW8</accession>
<evidence type="ECO:0000256" key="3">
    <source>
        <dbReference type="ARBA" id="ARBA00022553"/>
    </source>
</evidence>
<dbReference type="AlphaFoldDB" id="A0AAV7ADW8"/>
<evidence type="ECO:0000313" key="8">
    <source>
        <dbReference type="Proteomes" id="UP000824782"/>
    </source>
</evidence>
<evidence type="ECO:0000256" key="5">
    <source>
        <dbReference type="PROSITE-ProRule" id="PRU01077"/>
    </source>
</evidence>
<gene>
    <name evidence="7" type="ORF">GDO81_017437</name>
</gene>
<evidence type="ECO:0000313" key="7">
    <source>
        <dbReference type="EMBL" id="KAG8559744.1"/>
    </source>
</evidence>
<feature type="domain" description="F-BAR" evidence="6">
    <location>
        <begin position="1"/>
        <end position="163"/>
    </location>
</feature>
<dbReference type="GO" id="GO:0005886">
    <property type="term" value="C:plasma membrane"/>
    <property type="evidence" value="ECO:0007669"/>
    <property type="project" value="TreeGrafter"/>
</dbReference>
<dbReference type="GO" id="GO:0043226">
    <property type="term" value="C:organelle"/>
    <property type="evidence" value="ECO:0007669"/>
    <property type="project" value="UniProtKB-ARBA"/>
</dbReference>
<dbReference type="InterPro" id="IPR027267">
    <property type="entry name" value="AH/BAR_dom_sf"/>
</dbReference>
<dbReference type="Gene3D" id="1.20.1270.60">
    <property type="entry name" value="Arfaptin homology (AH) domain/BAR domain"/>
    <property type="match status" value="1"/>
</dbReference>
<sequence>MDNTFKKITTVMVPGLDNEVDKTASVVLSNWKQQIKIKKKLIEHTKKHEALFHHVEIENAKESVIEKDKQKLLGKLKKSAEFLTKTDENYYQENLNGQSARLKWESVLENCYKNIQDLEKERIQILSHILTLYNQHVSNYGQTLTACQNQIDQAIKSIDVEKDIQTFMEETTIFTQDNKSEFLLLDYYEEDTPLLWWNRRINSINEKLTRCSMTLESNERPRR</sequence>
<dbReference type="InterPro" id="IPR031160">
    <property type="entry name" value="F_BAR_dom"/>
</dbReference>
<dbReference type="PROSITE" id="PS51741">
    <property type="entry name" value="F_BAR"/>
    <property type="match status" value="1"/>
</dbReference>
<dbReference type="SUPFAM" id="SSF103657">
    <property type="entry name" value="BAR/IMD domain-like"/>
    <property type="match status" value="1"/>
</dbReference>
<organism evidence="7 8">
    <name type="scientific">Engystomops pustulosus</name>
    <name type="common">Tungara frog</name>
    <name type="synonym">Physalaemus pustulosus</name>
    <dbReference type="NCBI Taxonomy" id="76066"/>
    <lineage>
        <taxon>Eukaryota</taxon>
        <taxon>Metazoa</taxon>
        <taxon>Chordata</taxon>
        <taxon>Craniata</taxon>
        <taxon>Vertebrata</taxon>
        <taxon>Euteleostomi</taxon>
        <taxon>Amphibia</taxon>
        <taxon>Batrachia</taxon>
        <taxon>Anura</taxon>
        <taxon>Neobatrachia</taxon>
        <taxon>Hyloidea</taxon>
        <taxon>Leptodactylidae</taxon>
        <taxon>Leiuperinae</taxon>
        <taxon>Engystomops</taxon>
    </lineage>
</organism>
<evidence type="ECO:0000256" key="2">
    <source>
        <dbReference type="ARBA" id="ARBA00022490"/>
    </source>
</evidence>
<name>A0AAV7ADW8_ENGPU</name>
<dbReference type="Proteomes" id="UP000824782">
    <property type="component" value="Unassembled WGS sequence"/>
</dbReference>
<comment type="subcellular location">
    <subcellularLocation>
        <location evidence="1">Cytoplasm</location>
        <location evidence="1">Cytoskeleton</location>
    </subcellularLocation>
</comment>
<dbReference type="PANTHER" id="PTHR23065">
    <property type="entry name" value="PROLINE-SERINE-THREONINE PHOSPHATASE INTERACTING PROTEIN 1"/>
    <property type="match status" value="1"/>
</dbReference>
<evidence type="ECO:0000259" key="6">
    <source>
        <dbReference type="PROSITE" id="PS51741"/>
    </source>
</evidence>
<keyword evidence="8" id="KW-1185">Reference proteome</keyword>
<comment type="caution">
    <text evidence="7">The sequence shown here is derived from an EMBL/GenBank/DDBJ whole genome shotgun (WGS) entry which is preliminary data.</text>
</comment>
<reference evidence="7" key="1">
    <citation type="thesis" date="2020" institute="ProQuest LLC" country="789 East Eisenhower Parkway, Ann Arbor, MI, USA">
        <title>Comparative Genomics and Chromosome Evolution.</title>
        <authorList>
            <person name="Mudd A.B."/>
        </authorList>
    </citation>
    <scope>NUCLEOTIDE SEQUENCE</scope>
    <source>
        <strain evidence="7">237g6f4</strain>
        <tissue evidence="7">Blood</tissue>
    </source>
</reference>